<dbReference type="PANTHER" id="PTHR43135:SF3">
    <property type="entry name" value="ALPHA-D-RIBOSE 1-METHYLPHOSPHONATE 5-TRIPHOSPHATE DIPHOSPHATASE"/>
    <property type="match status" value="1"/>
</dbReference>
<accession>A0A813HT92</accession>
<keyword evidence="3" id="KW-1185">Reference proteome</keyword>
<dbReference type="AlphaFoldDB" id="A0A813HT92"/>
<proteinExistence type="predicted"/>
<evidence type="ECO:0000313" key="3">
    <source>
        <dbReference type="Proteomes" id="UP000654075"/>
    </source>
</evidence>
<comment type="caution">
    <text evidence="2">The sequence shown here is derived from an EMBL/GenBank/DDBJ whole genome shotgun (WGS) entry which is preliminary data.</text>
</comment>
<name>A0A813HT92_POLGL</name>
<gene>
    <name evidence="2" type="ORF">PGLA1383_LOCUS56030</name>
</gene>
<feature type="domain" description="Amidohydrolase-related" evidence="1">
    <location>
        <begin position="11"/>
        <end position="318"/>
    </location>
</feature>
<dbReference type="InterPro" id="IPR032466">
    <property type="entry name" value="Metal_Hydrolase"/>
</dbReference>
<dbReference type="EMBL" id="CAJNNV010032887">
    <property type="protein sequence ID" value="CAE8641365.1"/>
    <property type="molecule type" value="Genomic_DNA"/>
</dbReference>
<sequence length="347" mass="37300">MPPEEGVLTDLLNCGRLLEAGFTSAFSAAASRPRLDVVARNWINAGRSRGPRLLAASPEICATGCLGDASALHQHRDGFGLVADGPEEVRRAVRLCAREGVDIIKINIGGDLVPTNMLTEAKDDVLTTYTAAEVAAACEEAHARQKRVAAHCRGSGDVKLALEYGVDVIYHCDFAYKDEQILNALEDAKDRVFLGPAVGLMDALSPGGIFAPMGAKGIPDIGVLLQAQRQTYQELRRRGLRVVIGGDYGFRVTPQGLNANDLVLFQRHFGYSAEEALVCATRIGGQLMRLKVGQLRSGWLADLLVVDGEPWKDSSPLLASIGENDGEVLTPGIKAIVQDGFFHRSQL</sequence>
<dbReference type="PANTHER" id="PTHR43135">
    <property type="entry name" value="ALPHA-D-RIBOSE 1-METHYLPHOSPHONATE 5-TRIPHOSPHATE DIPHOSPHATASE"/>
    <property type="match status" value="1"/>
</dbReference>
<dbReference type="OrthoDB" id="194468at2759"/>
<dbReference type="Gene3D" id="3.20.20.140">
    <property type="entry name" value="Metal-dependent hydrolases"/>
    <property type="match status" value="1"/>
</dbReference>
<dbReference type="GO" id="GO:0016787">
    <property type="term" value="F:hydrolase activity"/>
    <property type="evidence" value="ECO:0007669"/>
    <property type="project" value="InterPro"/>
</dbReference>
<protein>
    <recommendedName>
        <fullName evidence="1">Amidohydrolase-related domain-containing protein</fullName>
    </recommendedName>
</protein>
<dbReference type="InterPro" id="IPR006680">
    <property type="entry name" value="Amidohydro-rel"/>
</dbReference>
<dbReference type="Proteomes" id="UP000654075">
    <property type="component" value="Unassembled WGS sequence"/>
</dbReference>
<dbReference type="Pfam" id="PF01979">
    <property type="entry name" value="Amidohydro_1"/>
    <property type="match status" value="1"/>
</dbReference>
<reference evidence="2" key="1">
    <citation type="submission" date="2021-02" db="EMBL/GenBank/DDBJ databases">
        <authorList>
            <person name="Dougan E. K."/>
            <person name="Rhodes N."/>
            <person name="Thang M."/>
            <person name="Chan C."/>
        </authorList>
    </citation>
    <scope>NUCLEOTIDE SEQUENCE</scope>
</reference>
<dbReference type="OMA" id="TNITHVW"/>
<evidence type="ECO:0000313" key="2">
    <source>
        <dbReference type="EMBL" id="CAE8641365.1"/>
    </source>
</evidence>
<dbReference type="SUPFAM" id="SSF51556">
    <property type="entry name" value="Metallo-dependent hydrolases"/>
    <property type="match status" value="1"/>
</dbReference>
<organism evidence="2 3">
    <name type="scientific">Polarella glacialis</name>
    <name type="common">Dinoflagellate</name>
    <dbReference type="NCBI Taxonomy" id="89957"/>
    <lineage>
        <taxon>Eukaryota</taxon>
        <taxon>Sar</taxon>
        <taxon>Alveolata</taxon>
        <taxon>Dinophyceae</taxon>
        <taxon>Suessiales</taxon>
        <taxon>Suessiaceae</taxon>
        <taxon>Polarella</taxon>
    </lineage>
</organism>
<evidence type="ECO:0000259" key="1">
    <source>
        <dbReference type="Pfam" id="PF01979"/>
    </source>
</evidence>
<dbReference type="InterPro" id="IPR051781">
    <property type="entry name" value="Metallo-dep_Hydrolase"/>
</dbReference>